<sequence length="195" mass="18808">MKAFIVLAALVAAVSAEPPSSAYGAPSHGASFGGFSSGGGGGFGGFSSGGGGGFGGSGGGGAGGQVYRHVYVHAAPDEAADHQSRVIRVPGGADKHVNIIFVKTPSQSSSQQTEVILPEQGEQKTLVYVLLKKGSNSADVKIRRPAASAPAKPEVYFIRYAGAGGAGGGSGGAGGFSSGGGGGFGGGSLSTAYGQ</sequence>
<evidence type="ECO:0000256" key="1">
    <source>
        <dbReference type="SAM" id="SignalP"/>
    </source>
</evidence>
<accession>A0A226ENX4</accession>
<gene>
    <name evidence="3" type="ORF">Fcan01_04298</name>
</gene>
<dbReference type="OrthoDB" id="6376010at2759"/>
<proteinExistence type="predicted"/>
<dbReference type="PANTHER" id="PTHR31927:SF2">
    <property type="entry name" value="FI07246P-RELATED"/>
    <property type="match status" value="1"/>
</dbReference>
<evidence type="ECO:0000313" key="4">
    <source>
        <dbReference type="Proteomes" id="UP000198287"/>
    </source>
</evidence>
<protein>
    <recommendedName>
        <fullName evidence="2">DUF243 domain-containing protein</fullName>
    </recommendedName>
</protein>
<dbReference type="Pfam" id="PF03103">
    <property type="entry name" value="DUF243"/>
    <property type="match status" value="1"/>
</dbReference>
<dbReference type="OMA" id="DEAADHQ"/>
<organism evidence="3 4">
    <name type="scientific">Folsomia candida</name>
    <name type="common">Springtail</name>
    <dbReference type="NCBI Taxonomy" id="158441"/>
    <lineage>
        <taxon>Eukaryota</taxon>
        <taxon>Metazoa</taxon>
        <taxon>Ecdysozoa</taxon>
        <taxon>Arthropoda</taxon>
        <taxon>Hexapoda</taxon>
        <taxon>Collembola</taxon>
        <taxon>Entomobryomorpha</taxon>
        <taxon>Isotomoidea</taxon>
        <taxon>Isotomidae</taxon>
        <taxon>Proisotominae</taxon>
        <taxon>Folsomia</taxon>
    </lineage>
</organism>
<dbReference type="GO" id="GO:0008010">
    <property type="term" value="F:structural constituent of chitin-based larval cuticle"/>
    <property type="evidence" value="ECO:0007669"/>
    <property type="project" value="TreeGrafter"/>
</dbReference>
<dbReference type="InterPro" id="IPR004145">
    <property type="entry name" value="DUF243"/>
</dbReference>
<keyword evidence="1" id="KW-0732">Signal</keyword>
<dbReference type="GO" id="GO:0062129">
    <property type="term" value="C:chitin-based extracellular matrix"/>
    <property type="evidence" value="ECO:0007669"/>
    <property type="project" value="TreeGrafter"/>
</dbReference>
<reference evidence="3 4" key="1">
    <citation type="submission" date="2015-12" db="EMBL/GenBank/DDBJ databases">
        <title>The genome of Folsomia candida.</title>
        <authorList>
            <person name="Faddeeva A."/>
            <person name="Derks M.F."/>
            <person name="Anvar Y."/>
            <person name="Smit S."/>
            <person name="Van Straalen N."/>
            <person name="Roelofs D."/>
        </authorList>
    </citation>
    <scope>NUCLEOTIDE SEQUENCE [LARGE SCALE GENOMIC DNA]</scope>
    <source>
        <strain evidence="3 4">VU population</strain>
        <tissue evidence="3">Whole body</tissue>
    </source>
</reference>
<dbReference type="GO" id="GO:0040003">
    <property type="term" value="P:chitin-based cuticle development"/>
    <property type="evidence" value="ECO:0007669"/>
    <property type="project" value="TreeGrafter"/>
</dbReference>
<dbReference type="EMBL" id="LNIX01000002">
    <property type="protein sequence ID" value="OXA58980.1"/>
    <property type="molecule type" value="Genomic_DNA"/>
</dbReference>
<evidence type="ECO:0000313" key="3">
    <source>
        <dbReference type="EMBL" id="OXA58980.1"/>
    </source>
</evidence>
<dbReference type="AlphaFoldDB" id="A0A226ENX4"/>
<comment type="caution">
    <text evidence="3">The sequence shown here is derived from an EMBL/GenBank/DDBJ whole genome shotgun (WGS) entry which is preliminary data.</text>
</comment>
<evidence type="ECO:0000259" key="2">
    <source>
        <dbReference type="SMART" id="SM00690"/>
    </source>
</evidence>
<feature type="domain" description="DUF243" evidence="2">
    <location>
        <begin position="64"/>
        <end position="163"/>
    </location>
</feature>
<name>A0A226ENX4_FOLCA</name>
<feature type="signal peptide" evidence="1">
    <location>
        <begin position="1"/>
        <end position="16"/>
    </location>
</feature>
<feature type="chain" id="PRO_5012872557" description="DUF243 domain-containing protein" evidence="1">
    <location>
        <begin position="17"/>
        <end position="195"/>
    </location>
</feature>
<keyword evidence="4" id="KW-1185">Reference proteome</keyword>
<dbReference type="PANTHER" id="PTHR31927">
    <property type="entry name" value="FI07246P-RELATED-RELATED"/>
    <property type="match status" value="1"/>
</dbReference>
<dbReference type="Proteomes" id="UP000198287">
    <property type="component" value="Unassembled WGS sequence"/>
</dbReference>
<dbReference type="SMART" id="SM00690">
    <property type="entry name" value="DM5"/>
    <property type="match status" value="1"/>
</dbReference>